<organism evidence="2 4">
    <name type="scientific">Methylobacterium oxalidis</name>
    <dbReference type="NCBI Taxonomy" id="944322"/>
    <lineage>
        <taxon>Bacteria</taxon>
        <taxon>Pseudomonadati</taxon>
        <taxon>Pseudomonadota</taxon>
        <taxon>Alphaproteobacteria</taxon>
        <taxon>Hyphomicrobiales</taxon>
        <taxon>Methylobacteriaceae</taxon>
        <taxon>Methylobacterium</taxon>
    </lineage>
</organism>
<evidence type="ECO:0000313" key="4">
    <source>
        <dbReference type="Proteomes" id="UP000321960"/>
    </source>
</evidence>
<gene>
    <name evidence="3" type="ORF">GCM10007888_49390</name>
    <name evidence="2" type="ORF">MOX02_15620</name>
</gene>
<evidence type="ECO:0000313" key="2">
    <source>
        <dbReference type="EMBL" id="GEP03524.1"/>
    </source>
</evidence>
<reference evidence="2 4" key="3">
    <citation type="submission" date="2019-07" db="EMBL/GenBank/DDBJ databases">
        <title>Whole genome shotgun sequence of Methylobacterium oxalidis NBRC 107715.</title>
        <authorList>
            <person name="Hosoyama A."/>
            <person name="Uohara A."/>
            <person name="Ohji S."/>
            <person name="Ichikawa N."/>
        </authorList>
    </citation>
    <scope>NUCLEOTIDE SEQUENCE [LARGE SCALE GENOMIC DNA]</scope>
    <source>
        <strain evidence="2 4">NBRC 107715</strain>
    </source>
</reference>
<sequence length="102" mass="10893">MREGRLELAEKATTRGRDTGLRLRSSVRRPGRPGCGLARAGAGPSGSYGNLTPGLQGADRDGMSQSGKAARFSSGIRNTRPCACPGQVHPPQGRFRPRRLHQ</sequence>
<evidence type="ECO:0000256" key="1">
    <source>
        <dbReference type="SAM" id="MobiDB-lite"/>
    </source>
</evidence>
<dbReference type="AlphaFoldDB" id="A0A512J0P5"/>
<evidence type="ECO:0000313" key="3">
    <source>
        <dbReference type="EMBL" id="GLS66556.1"/>
    </source>
</evidence>
<reference evidence="5" key="2">
    <citation type="journal article" date="2019" name="Int. J. Syst. Evol. Microbiol.">
        <title>The Global Catalogue of Microorganisms (GCM) 10K type strain sequencing project: providing services to taxonomists for standard genome sequencing and annotation.</title>
        <authorList>
            <consortium name="The Broad Institute Genomics Platform"/>
            <consortium name="The Broad Institute Genome Sequencing Center for Infectious Disease"/>
            <person name="Wu L."/>
            <person name="Ma J."/>
        </authorList>
    </citation>
    <scope>NUCLEOTIDE SEQUENCE [LARGE SCALE GENOMIC DNA]</scope>
    <source>
        <strain evidence="5">NBRC 107715</strain>
    </source>
</reference>
<accession>A0A512J0P5</accession>
<feature type="compositionally biased region" description="Basic and acidic residues" evidence="1">
    <location>
        <begin position="1"/>
        <end position="21"/>
    </location>
</feature>
<keyword evidence="5" id="KW-1185">Reference proteome</keyword>
<dbReference type="Proteomes" id="UP000321960">
    <property type="component" value="Unassembled WGS sequence"/>
</dbReference>
<protein>
    <submittedName>
        <fullName evidence="2">Uncharacterized protein</fullName>
    </submittedName>
</protein>
<dbReference type="EMBL" id="BJZU01000026">
    <property type="protein sequence ID" value="GEP03524.1"/>
    <property type="molecule type" value="Genomic_DNA"/>
</dbReference>
<proteinExistence type="predicted"/>
<reference evidence="3" key="4">
    <citation type="submission" date="2023-01" db="EMBL/GenBank/DDBJ databases">
        <title>Draft genome sequence of Methylobacterium oxalidis strain NBRC 107715.</title>
        <authorList>
            <person name="Sun Q."/>
            <person name="Mori K."/>
        </authorList>
    </citation>
    <scope>NUCLEOTIDE SEQUENCE</scope>
    <source>
        <strain evidence="3">NBRC 107715</strain>
    </source>
</reference>
<evidence type="ECO:0000313" key="5">
    <source>
        <dbReference type="Proteomes" id="UP001156856"/>
    </source>
</evidence>
<comment type="caution">
    <text evidence="2">The sequence shown here is derived from an EMBL/GenBank/DDBJ whole genome shotgun (WGS) entry which is preliminary data.</text>
</comment>
<dbReference type="Proteomes" id="UP001156856">
    <property type="component" value="Unassembled WGS sequence"/>
</dbReference>
<dbReference type="EMBL" id="BSPK01000107">
    <property type="protein sequence ID" value="GLS66556.1"/>
    <property type="molecule type" value="Genomic_DNA"/>
</dbReference>
<name>A0A512J0P5_9HYPH</name>
<reference evidence="3" key="1">
    <citation type="journal article" date="2014" name="Int. J. Syst. Evol. Microbiol.">
        <title>Complete genome of a new Firmicutes species belonging to the dominant human colonic microbiota ('Ruminococcus bicirculans') reveals two chromosomes and a selective capacity to utilize plant glucans.</title>
        <authorList>
            <consortium name="NISC Comparative Sequencing Program"/>
            <person name="Wegmann U."/>
            <person name="Louis P."/>
            <person name="Goesmann A."/>
            <person name="Henrissat B."/>
            <person name="Duncan S.H."/>
            <person name="Flint H.J."/>
        </authorList>
    </citation>
    <scope>NUCLEOTIDE SEQUENCE</scope>
    <source>
        <strain evidence="3">NBRC 107715</strain>
    </source>
</reference>
<feature type="region of interest" description="Disordered" evidence="1">
    <location>
        <begin position="1"/>
        <end position="102"/>
    </location>
</feature>